<gene>
    <name evidence="1" type="ORF">Cvel_13775</name>
</gene>
<dbReference type="EMBL" id="CDMZ01005903">
    <property type="protein sequence ID" value="CEM55717.1"/>
    <property type="molecule type" value="Genomic_DNA"/>
</dbReference>
<accession>A0A0G4IEV2</accession>
<name>A0A0G4IEV2_9ALVE</name>
<sequence>MDAALHFANCTAPFYSNIRVGIGYDAANVLSLLLSGASSSAKRALLPIIREMQDKACVVPLQAATDLVEQHRIDIFKIPTESNISDLLMKALNLGALTCLMSPSPSLSPVFGSEIVSSFPPLALRDHPTMEKERRGNGEELTA</sequence>
<protein>
    <submittedName>
        <fullName evidence="1">Uncharacterized protein</fullName>
    </submittedName>
</protein>
<dbReference type="VEuPathDB" id="CryptoDB:Cvel_13775"/>
<dbReference type="AlphaFoldDB" id="A0A0G4IEV2"/>
<organism evidence="1">
    <name type="scientific">Chromera velia CCMP2878</name>
    <dbReference type="NCBI Taxonomy" id="1169474"/>
    <lineage>
        <taxon>Eukaryota</taxon>
        <taxon>Sar</taxon>
        <taxon>Alveolata</taxon>
        <taxon>Colpodellida</taxon>
        <taxon>Chromeraceae</taxon>
        <taxon>Chromera</taxon>
    </lineage>
</organism>
<evidence type="ECO:0000313" key="1">
    <source>
        <dbReference type="EMBL" id="CEM55717.1"/>
    </source>
</evidence>
<dbReference type="PhylomeDB" id="A0A0G4IEV2"/>
<reference evidence="1" key="1">
    <citation type="submission" date="2014-11" db="EMBL/GenBank/DDBJ databases">
        <authorList>
            <person name="Otto D Thomas"/>
            <person name="Naeem Raeece"/>
        </authorList>
    </citation>
    <scope>NUCLEOTIDE SEQUENCE</scope>
</reference>
<proteinExistence type="predicted"/>